<feature type="signal peptide" evidence="7">
    <location>
        <begin position="1"/>
        <end position="27"/>
    </location>
</feature>
<evidence type="ECO:0000256" key="2">
    <source>
        <dbReference type="ARBA" id="ARBA00022617"/>
    </source>
</evidence>
<evidence type="ECO:0000256" key="4">
    <source>
        <dbReference type="ARBA" id="ARBA00022982"/>
    </source>
</evidence>
<dbReference type="InterPro" id="IPR036909">
    <property type="entry name" value="Cyt_c-like_dom_sf"/>
</dbReference>
<dbReference type="EMBL" id="JADGMQ010000007">
    <property type="protein sequence ID" value="MBI1621307.1"/>
    <property type="molecule type" value="Genomic_DNA"/>
</dbReference>
<keyword evidence="4" id="KW-0249">Electron transport</keyword>
<dbReference type="InterPro" id="IPR002327">
    <property type="entry name" value="Cyt_c_1A/1B"/>
</dbReference>
<feature type="chain" id="PRO_5046306388" evidence="7">
    <location>
        <begin position="28"/>
        <end position="130"/>
    </location>
</feature>
<keyword evidence="5 6" id="KW-0408">Iron</keyword>
<sequence length="130" mass="14427">MLLIMPRILLALSASALFLAAVLPAQSDPAQIRAGERVFRNQCLGCHSIKENDHRAGPTLHQLFGRQSGSMEGFDYSPAMREAGIEWSPETLDVFLAAPKETVPGTKMVFWGLDERQRGRVIAYLQSQQD</sequence>
<evidence type="ECO:0000256" key="6">
    <source>
        <dbReference type="PROSITE-ProRule" id="PRU00433"/>
    </source>
</evidence>
<feature type="domain" description="Cytochrome c" evidence="8">
    <location>
        <begin position="30"/>
        <end position="129"/>
    </location>
</feature>
<evidence type="ECO:0000259" key="8">
    <source>
        <dbReference type="PROSITE" id="PS51007"/>
    </source>
</evidence>
<keyword evidence="1" id="KW-0813">Transport</keyword>
<keyword evidence="10" id="KW-1185">Reference proteome</keyword>
<evidence type="ECO:0000256" key="5">
    <source>
        <dbReference type="ARBA" id="ARBA00023004"/>
    </source>
</evidence>
<name>A0ABS0SDG3_9HYPH</name>
<dbReference type="SUPFAM" id="SSF46626">
    <property type="entry name" value="Cytochrome c"/>
    <property type="match status" value="1"/>
</dbReference>
<dbReference type="Proteomes" id="UP000601789">
    <property type="component" value="Unassembled WGS sequence"/>
</dbReference>
<dbReference type="InterPro" id="IPR009056">
    <property type="entry name" value="Cyt_c-like_dom"/>
</dbReference>
<evidence type="ECO:0000313" key="10">
    <source>
        <dbReference type="Proteomes" id="UP000601789"/>
    </source>
</evidence>
<accession>A0ABS0SDG3</accession>
<keyword evidence="3 6" id="KW-0479">Metal-binding</keyword>
<evidence type="ECO:0000256" key="3">
    <source>
        <dbReference type="ARBA" id="ARBA00022723"/>
    </source>
</evidence>
<protein>
    <submittedName>
        <fullName evidence="9">C-type cytochrome</fullName>
    </submittedName>
</protein>
<evidence type="ECO:0000256" key="7">
    <source>
        <dbReference type="SAM" id="SignalP"/>
    </source>
</evidence>
<dbReference type="PROSITE" id="PS51007">
    <property type="entry name" value="CYTC"/>
    <property type="match status" value="1"/>
</dbReference>
<proteinExistence type="predicted"/>
<comment type="caution">
    <text evidence="9">The sequence shown here is derived from an EMBL/GenBank/DDBJ whole genome shotgun (WGS) entry which is preliminary data.</text>
</comment>
<keyword evidence="2 6" id="KW-0349">Heme</keyword>
<gene>
    <name evidence="9" type="ORF">IOD40_11600</name>
</gene>
<reference evidence="9 10" key="1">
    <citation type="submission" date="2020-10" db="EMBL/GenBank/DDBJ databases">
        <title>Aquamicrobium zhengzhouensis sp. nov., a exopolysaccharide producing bacterium isolated from farmland soil.</title>
        <authorList>
            <person name="Wang X."/>
        </authorList>
    </citation>
    <scope>NUCLEOTIDE SEQUENCE [LARGE SCALE GENOMIC DNA]</scope>
    <source>
        <strain evidence="10">cd-1</strain>
    </source>
</reference>
<dbReference type="Gene3D" id="1.10.760.10">
    <property type="entry name" value="Cytochrome c-like domain"/>
    <property type="match status" value="1"/>
</dbReference>
<organism evidence="9 10">
    <name type="scientific">Aquamicrobium zhengzhouense</name>
    <dbReference type="NCBI Taxonomy" id="2781738"/>
    <lineage>
        <taxon>Bacteria</taxon>
        <taxon>Pseudomonadati</taxon>
        <taxon>Pseudomonadota</taxon>
        <taxon>Alphaproteobacteria</taxon>
        <taxon>Hyphomicrobiales</taxon>
        <taxon>Phyllobacteriaceae</taxon>
        <taxon>Aquamicrobium</taxon>
    </lineage>
</organism>
<keyword evidence="7" id="KW-0732">Signal</keyword>
<dbReference type="Pfam" id="PF00034">
    <property type="entry name" value="Cytochrom_C"/>
    <property type="match status" value="1"/>
</dbReference>
<evidence type="ECO:0000256" key="1">
    <source>
        <dbReference type="ARBA" id="ARBA00022448"/>
    </source>
</evidence>
<dbReference type="PANTHER" id="PTHR11961">
    <property type="entry name" value="CYTOCHROME C"/>
    <property type="match status" value="1"/>
</dbReference>
<evidence type="ECO:0000313" key="9">
    <source>
        <dbReference type="EMBL" id="MBI1621307.1"/>
    </source>
</evidence>
<dbReference type="PRINTS" id="PR00604">
    <property type="entry name" value="CYTCHRMECIAB"/>
</dbReference>